<protein>
    <recommendedName>
        <fullName evidence="1">Fe2OG dioxygenase domain-containing protein</fullName>
    </recommendedName>
</protein>
<dbReference type="PROSITE" id="PS51471">
    <property type="entry name" value="FE2OG_OXY"/>
    <property type="match status" value="1"/>
</dbReference>
<comment type="caution">
    <text evidence="2">The sequence shown here is derived from an EMBL/GenBank/DDBJ whole genome shotgun (WGS) entry which is preliminary data.</text>
</comment>
<dbReference type="InterPro" id="IPR050231">
    <property type="entry name" value="Iron_ascorbate_oxido_reductase"/>
</dbReference>
<dbReference type="InterPro" id="IPR005123">
    <property type="entry name" value="Oxoglu/Fe-dep_dioxygenase_dom"/>
</dbReference>
<evidence type="ECO:0000259" key="1">
    <source>
        <dbReference type="PROSITE" id="PS51471"/>
    </source>
</evidence>
<feature type="domain" description="Fe2OG dioxygenase" evidence="1">
    <location>
        <begin position="190"/>
        <end position="291"/>
    </location>
</feature>
<organism evidence="2">
    <name type="scientific">bioreactor metagenome</name>
    <dbReference type="NCBI Taxonomy" id="1076179"/>
    <lineage>
        <taxon>unclassified sequences</taxon>
        <taxon>metagenomes</taxon>
        <taxon>ecological metagenomes</taxon>
    </lineage>
</organism>
<evidence type="ECO:0000313" key="2">
    <source>
        <dbReference type="EMBL" id="MPM13056.1"/>
    </source>
</evidence>
<dbReference type="Pfam" id="PF14226">
    <property type="entry name" value="DIOX_N"/>
    <property type="match status" value="1"/>
</dbReference>
<dbReference type="InterPro" id="IPR044861">
    <property type="entry name" value="IPNS-like_FE2OG_OXY"/>
</dbReference>
<dbReference type="PRINTS" id="PR00682">
    <property type="entry name" value="IPNSYNTHASE"/>
</dbReference>
<sequence length="369" mass="40560">MTASSAALAQPESFDAQDASALPVIDLSELDKPGPHDAFHARLARIARDTGFFYLEGHGIDVQRIRALECLTREVFKLSRDAKDRIAISNTPHFRGFTGVGGEITRLKPDLREQLDFGEELPSVASTGPDHPAWWALQGPNQWPEELPALKPAIIEWLDQTRAVAEKLLRAFLVALGQPAHALDELIGAPRNHRLKIIHYPGQPTGASDQGVGAHKDGGLLTLLLQDSVGGLQVETPEGWIDVPPRENAFVINIGEMLELATNGYLRANVHRVVSPQPGVDRYSIAYFFSPSLHAQEIPLLTLPDALAQQARGPESDPQNPLFRHIGTNALKGRIRSHLDVAQRFYPEQFAQLQEQARAQGRVLQAAAY</sequence>
<dbReference type="PANTHER" id="PTHR47990">
    <property type="entry name" value="2-OXOGLUTARATE (2OG) AND FE(II)-DEPENDENT OXYGENASE SUPERFAMILY PROTEIN-RELATED"/>
    <property type="match status" value="1"/>
</dbReference>
<dbReference type="Pfam" id="PF03171">
    <property type="entry name" value="2OG-FeII_Oxy"/>
    <property type="match status" value="1"/>
</dbReference>
<dbReference type="EMBL" id="VSSQ01002059">
    <property type="protein sequence ID" value="MPM13056.1"/>
    <property type="molecule type" value="Genomic_DNA"/>
</dbReference>
<name>A0A644XA29_9ZZZZ</name>
<dbReference type="InterPro" id="IPR027443">
    <property type="entry name" value="IPNS-like_sf"/>
</dbReference>
<dbReference type="SUPFAM" id="SSF51197">
    <property type="entry name" value="Clavaminate synthase-like"/>
    <property type="match status" value="1"/>
</dbReference>
<accession>A0A644XA29</accession>
<dbReference type="InterPro" id="IPR026992">
    <property type="entry name" value="DIOX_N"/>
</dbReference>
<reference evidence="2" key="1">
    <citation type="submission" date="2019-08" db="EMBL/GenBank/DDBJ databases">
        <authorList>
            <person name="Kucharzyk K."/>
            <person name="Murdoch R.W."/>
            <person name="Higgins S."/>
            <person name="Loffler F."/>
        </authorList>
    </citation>
    <scope>NUCLEOTIDE SEQUENCE</scope>
</reference>
<dbReference type="AlphaFoldDB" id="A0A644XA29"/>
<gene>
    <name evidence="2" type="ORF">SDC9_59411</name>
</gene>
<dbReference type="Gene3D" id="2.60.120.330">
    <property type="entry name" value="B-lactam Antibiotic, Isopenicillin N Synthase, Chain"/>
    <property type="match status" value="1"/>
</dbReference>
<proteinExistence type="predicted"/>